<comment type="caution">
    <text evidence="6">The sequence shown here is derived from an EMBL/GenBank/DDBJ whole genome shotgun (WGS) entry which is preliminary data.</text>
</comment>
<proteinExistence type="predicted"/>
<dbReference type="RefSeq" id="WP_379488230.1">
    <property type="nucleotide sequence ID" value="NZ_JBHLWK010000017.1"/>
</dbReference>
<protein>
    <submittedName>
        <fullName evidence="6">TetR/AcrR family transcriptional regulator</fullName>
    </submittedName>
</protein>
<organism evidence="6 7">
    <name type="scientific">Novosphingobium soli</name>
    <dbReference type="NCBI Taxonomy" id="574956"/>
    <lineage>
        <taxon>Bacteria</taxon>
        <taxon>Pseudomonadati</taxon>
        <taxon>Pseudomonadota</taxon>
        <taxon>Alphaproteobacteria</taxon>
        <taxon>Sphingomonadales</taxon>
        <taxon>Sphingomonadaceae</taxon>
        <taxon>Novosphingobium</taxon>
    </lineage>
</organism>
<evidence type="ECO:0000313" key="6">
    <source>
        <dbReference type="EMBL" id="MFC0205501.1"/>
    </source>
</evidence>
<evidence type="ECO:0000256" key="3">
    <source>
        <dbReference type="ARBA" id="ARBA00023163"/>
    </source>
</evidence>
<dbReference type="InterPro" id="IPR050109">
    <property type="entry name" value="HTH-type_TetR-like_transc_reg"/>
</dbReference>
<evidence type="ECO:0000256" key="4">
    <source>
        <dbReference type="PROSITE-ProRule" id="PRU00335"/>
    </source>
</evidence>
<keyword evidence="3" id="KW-0804">Transcription</keyword>
<dbReference type="Proteomes" id="UP001589798">
    <property type="component" value="Unassembled WGS sequence"/>
</dbReference>
<sequence>MAGAARRVGAETSATRALIIAATNQLIRDEGYAAVSSRRVAARAGLKPSLVHYYFPTTDDLLVAVSRQGAEESDRMIEAALASDDPLRALWDFFIDTSRTAMALEFMALANHRPAVRAYMAEHSEEMRARQVGILRHILGDRAERLAGFDPAGLSVVLAGIGRAIVMEEGLGVRTGHAEARRIVEGWLETLAPRAGHVA</sequence>
<reference evidence="6 7" key="1">
    <citation type="submission" date="2024-09" db="EMBL/GenBank/DDBJ databases">
        <authorList>
            <person name="Sun Q."/>
            <person name="Mori K."/>
        </authorList>
    </citation>
    <scope>NUCLEOTIDE SEQUENCE [LARGE SCALE GENOMIC DNA]</scope>
    <source>
        <strain evidence="6 7">CCM 7706</strain>
    </source>
</reference>
<dbReference type="EMBL" id="JBHLWK010000017">
    <property type="protein sequence ID" value="MFC0205501.1"/>
    <property type="molecule type" value="Genomic_DNA"/>
</dbReference>
<accession>A0ABV6CYM9</accession>
<dbReference type="InterPro" id="IPR009057">
    <property type="entry name" value="Homeodomain-like_sf"/>
</dbReference>
<evidence type="ECO:0000313" key="7">
    <source>
        <dbReference type="Proteomes" id="UP001589798"/>
    </source>
</evidence>
<gene>
    <name evidence="6" type="ORF">ACFFJC_14645</name>
</gene>
<dbReference type="PROSITE" id="PS50977">
    <property type="entry name" value="HTH_TETR_2"/>
    <property type="match status" value="1"/>
</dbReference>
<dbReference type="Pfam" id="PF00440">
    <property type="entry name" value="TetR_N"/>
    <property type="match status" value="1"/>
</dbReference>
<dbReference type="PRINTS" id="PR00455">
    <property type="entry name" value="HTHTETR"/>
</dbReference>
<feature type="DNA-binding region" description="H-T-H motif" evidence="4">
    <location>
        <begin position="36"/>
        <end position="55"/>
    </location>
</feature>
<keyword evidence="7" id="KW-1185">Reference proteome</keyword>
<dbReference type="Gene3D" id="1.10.357.10">
    <property type="entry name" value="Tetracycline Repressor, domain 2"/>
    <property type="match status" value="1"/>
</dbReference>
<evidence type="ECO:0000259" key="5">
    <source>
        <dbReference type="PROSITE" id="PS50977"/>
    </source>
</evidence>
<dbReference type="PANTHER" id="PTHR30055">
    <property type="entry name" value="HTH-TYPE TRANSCRIPTIONAL REGULATOR RUTR"/>
    <property type="match status" value="1"/>
</dbReference>
<name>A0ABV6CYM9_9SPHN</name>
<dbReference type="PANTHER" id="PTHR30055:SF234">
    <property type="entry name" value="HTH-TYPE TRANSCRIPTIONAL REGULATOR BETI"/>
    <property type="match status" value="1"/>
</dbReference>
<dbReference type="SUPFAM" id="SSF46689">
    <property type="entry name" value="Homeodomain-like"/>
    <property type="match status" value="1"/>
</dbReference>
<evidence type="ECO:0000256" key="1">
    <source>
        <dbReference type="ARBA" id="ARBA00023015"/>
    </source>
</evidence>
<keyword evidence="1" id="KW-0805">Transcription regulation</keyword>
<keyword evidence="2 4" id="KW-0238">DNA-binding</keyword>
<dbReference type="InterPro" id="IPR001647">
    <property type="entry name" value="HTH_TetR"/>
</dbReference>
<feature type="domain" description="HTH tetR-type" evidence="5">
    <location>
        <begin position="13"/>
        <end position="73"/>
    </location>
</feature>
<evidence type="ECO:0000256" key="2">
    <source>
        <dbReference type="ARBA" id="ARBA00023125"/>
    </source>
</evidence>